<dbReference type="CDD" id="cd03801">
    <property type="entry name" value="GT4_PimA-like"/>
    <property type="match status" value="1"/>
</dbReference>
<dbReference type="AlphaFoldDB" id="A0A7K1STM7"/>
<evidence type="ECO:0000313" key="3">
    <source>
        <dbReference type="Proteomes" id="UP000462014"/>
    </source>
</evidence>
<name>A0A7K1STM7_9SPHI</name>
<gene>
    <name evidence="2" type="ORF">GO621_03600</name>
</gene>
<proteinExistence type="predicted"/>
<dbReference type="GO" id="GO:0016757">
    <property type="term" value="F:glycosyltransferase activity"/>
    <property type="evidence" value="ECO:0007669"/>
    <property type="project" value="InterPro"/>
</dbReference>
<dbReference type="SUPFAM" id="SSF53756">
    <property type="entry name" value="UDP-Glycosyltransferase/glycogen phosphorylase"/>
    <property type="match status" value="1"/>
</dbReference>
<feature type="domain" description="Glycosyl transferase family 1" evidence="1">
    <location>
        <begin position="200"/>
        <end position="362"/>
    </location>
</feature>
<dbReference type="Pfam" id="PF00534">
    <property type="entry name" value="Glycos_transf_1"/>
    <property type="match status" value="1"/>
</dbReference>
<accession>A0A7K1STM7</accession>
<protein>
    <submittedName>
        <fullName evidence="2">Glycosyltransferase</fullName>
    </submittedName>
</protein>
<evidence type="ECO:0000313" key="2">
    <source>
        <dbReference type="EMBL" id="MVN20617.1"/>
    </source>
</evidence>
<organism evidence="2 3">
    <name type="scientific">Mucilaginibacter arboris</name>
    <dbReference type="NCBI Taxonomy" id="2682090"/>
    <lineage>
        <taxon>Bacteria</taxon>
        <taxon>Pseudomonadati</taxon>
        <taxon>Bacteroidota</taxon>
        <taxon>Sphingobacteriia</taxon>
        <taxon>Sphingobacteriales</taxon>
        <taxon>Sphingobacteriaceae</taxon>
        <taxon>Mucilaginibacter</taxon>
    </lineage>
</organism>
<dbReference type="RefSeq" id="WP_157564275.1">
    <property type="nucleotide sequence ID" value="NZ_WPIK01000003.1"/>
</dbReference>
<keyword evidence="2" id="KW-0808">Transferase</keyword>
<sequence length="386" mass="43517">MKRLAIITTHPIQYYAPVFSLLHQQKKIEIKVFYTLGEAGLKQTDPGFGRSISWDIPLLQGYPYQFQKNTAKNPGSDRFLGIKNPDLIKEIKSWKADAVLVYGWAYLAHLKAICYFKGKIPVFFRGDSTLLNRPSGWKATLKNLFLKWVYKQVDHAFFVGKNNKDYFKKFGLKPYQLTFAPHAIDNERFAEDRSAEAASLRQKLGIEDEGILILFAGKFEAVKNAALLLEGLERLNQQNTHLLLVGNGPLEKKLQAKKRLLKTASNIHFLDFQNQSAMPFIYQSCDLFCLSSNSETWGLAVNEAMACGKAVLVSDKVGCAADLVLEEENGAIFQSGNADDLTQKLQFLCQDKALLKQYGQASAQIIKNWNFINAVKAMQEKIVAYA</sequence>
<evidence type="ECO:0000259" key="1">
    <source>
        <dbReference type="Pfam" id="PF00534"/>
    </source>
</evidence>
<comment type="caution">
    <text evidence="2">The sequence shown here is derived from an EMBL/GenBank/DDBJ whole genome shotgun (WGS) entry which is preliminary data.</text>
</comment>
<dbReference type="PANTHER" id="PTHR45947">
    <property type="entry name" value="SULFOQUINOVOSYL TRANSFERASE SQD2"/>
    <property type="match status" value="1"/>
</dbReference>
<dbReference type="InterPro" id="IPR001296">
    <property type="entry name" value="Glyco_trans_1"/>
</dbReference>
<keyword evidence="3" id="KW-1185">Reference proteome</keyword>
<dbReference type="Gene3D" id="3.40.50.2000">
    <property type="entry name" value="Glycogen Phosphorylase B"/>
    <property type="match status" value="2"/>
</dbReference>
<dbReference type="InterPro" id="IPR050194">
    <property type="entry name" value="Glycosyltransferase_grp1"/>
</dbReference>
<reference evidence="2 3" key="1">
    <citation type="submission" date="2019-12" db="EMBL/GenBank/DDBJ databases">
        <title>Mucilaginibacter sp. HMF7410 genome sequencing and assembly.</title>
        <authorList>
            <person name="Kang H."/>
            <person name="Cha I."/>
            <person name="Kim H."/>
            <person name="Joh K."/>
        </authorList>
    </citation>
    <scope>NUCLEOTIDE SEQUENCE [LARGE SCALE GENOMIC DNA]</scope>
    <source>
        <strain evidence="2 3">HMF7410</strain>
    </source>
</reference>
<dbReference type="Proteomes" id="UP000462014">
    <property type="component" value="Unassembled WGS sequence"/>
</dbReference>
<dbReference type="PANTHER" id="PTHR45947:SF3">
    <property type="entry name" value="SULFOQUINOVOSYL TRANSFERASE SQD2"/>
    <property type="match status" value="1"/>
</dbReference>
<dbReference type="EMBL" id="WPIK01000003">
    <property type="protein sequence ID" value="MVN20617.1"/>
    <property type="molecule type" value="Genomic_DNA"/>
</dbReference>